<name>A0A0V1BFJ4_TRISP</name>
<dbReference type="OrthoDB" id="5930075at2759"/>
<sequence length="112" mass="12068">MFTDSNAIALQGETMGMHKVRIVSLSPKAMPQAIFEKHFPSGYASGKLYANICPQAMLRAMPPAKFPQIICKYLPSGYAWGYASGRISSATPLGSPKATIQDTPQAEPSSNF</sequence>
<reference evidence="2 3" key="1">
    <citation type="submission" date="2015-01" db="EMBL/GenBank/DDBJ databases">
        <title>Evolution of Trichinella species and genotypes.</title>
        <authorList>
            <person name="Korhonen P.K."/>
            <person name="Edoardo P."/>
            <person name="Giuseppe L.R."/>
            <person name="Gasser R.B."/>
        </authorList>
    </citation>
    <scope>NUCLEOTIDE SEQUENCE [LARGE SCALE GENOMIC DNA]</scope>
    <source>
        <strain evidence="2">ISS3</strain>
    </source>
</reference>
<evidence type="ECO:0000256" key="1">
    <source>
        <dbReference type="SAM" id="MobiDB-lite"/>
    </source>
</evidence>
<dbReference type="EMBL" id="JYDH01000050">
    <property type="protein sequence ID" value="KRY35737.1"/>
    <property type="molecule type" value="Genomic_DNA"/>
</dbReference>
<comment type="caution">
    <text evidence="2">The sequence shown here is derived from an EMBL/GenBank/DDBJ whole genome shotgun (WGS) entry which is preliminary data.</text>
</comment>
<gene>
    <name evidence="2" type="ORF">T01_15122</name>
</gene>
<organism evidence="2 3">
    <name type="scientific">Trichinella spiralis</name>
    <name type="common">Trichina worm</name>
    <dbReference type="NCBI Taxonomy" id="6334"/>
    <lineage>
        <taxon>Eukaryota</taxon>
        <taxon>Metazoa</taxon>
        <taxon>Ecdysozoa</taxon>
        <taxon>Nematoda</taxon>
        <taxon>Enoplea</taxon>
        <taxon>Dorylaimia</taxon>
        <taxon>Trichinellida</taxon>
        <taxon>Trichinellidae</taxon>
        <taxon>Trichinella</taxon>
    </lineage>
</organism>
<accession>A0A0V1BFJ4</accession>
<proteinExistence type="predicted"/>
<protein>
    <submittedName>
        <fullName evidence="2">Uncharacterized protein</fullName>
    </submittedName>
</protein>
<dbReference type="AlphaFoldDB" id="A0A0V1BFJ4"/>
<keyword evidence="3" id="KW-1185">Reference proteome</keyword>
<evidence type="ECO:0000313" key="3">
    <source>
        <dbReference type="Proteomes" id="UP000054776"/>
    </source>
</evidence>
<feature type="region of interest" description="Disordered" evidence="1">
    <location>
        <begin position="92"/>
        <end position="112"/>
    </location>
</feature>
<evidence type="ECO:0000313" key="2">
    <source>
        <dbReference type="EMBL" id="KRY35737.1"/>
    </source>
</evidence>
<dbReference type="InParanoid" id="A0A0V1BFJ4"/>
<dbReference type="Proteomes" id="UP000054776">
    <property type="component" value="Unassembled WGS sequence"/>
</dbReference>